<name>A0A5C3QIW6_9AGAR</name>
<protein>
    <submittedName>
        <fullName evidence="2">Uncharacterized protein</fullName>
    </submittedName>
</protein>
<dbReference type="EMBL" id="ML178824">
    <property type="protein sequence ID" value="TFL01876.1"/>
    <property type="molecule type" value="Genomic_DNA"/>
</dbReference>
<accession>A0A5C3QIW6</accession>
<proteinExistence type="predicted"/>
<organism evidence="2 3">
    <name type="scientific">Pterulicium gracile</name>
    <dbReference type="NCBI Taxonomy" id="1884261"/>
    <lineage>
        <taxon>Eukaryota</taxon>
        <taxon>Fungi</taxon>
        <taxon>Dikarya</taxon>
        <taxon>Basidiomycota</taxon>
        <taxon>Agaricomycotina</taxon>
        <taxon>Agaricomycetes</taxon>
        <taxon>Agaricomycetidae</taxon>
        <taxon>Agaricales</taxon>
        <taxon>Pleurotineae</taxon>
        <taxon>Pterulaceae</taxon>
        <taxon>Pterulicium</taxon>
    </lineage>
</organism>
<dbReference type="AlphaFoldDB" id="A0A5C3QIW6"/>
<dbReference type="Proteomes" id="UP000305067">
    <property type="component" value="Unassembled WGS sequence"/>
</dbReference>
<gene>
    <name evidence="2" type="ORF">BDV98DRAFT_71985</name>
</gene>
<reference evidence="2 3" key="1">
    <citation type="journal article" date="2019" name="Nat. Ecol. Evol.">
        <title>Megaphylogeny resolves global patterns of mushroom evolution.</title>
        <authorList>
            <person name="Varga T."/>
            <person name="Krizsan K."/>
            <person name="Foldi C."/>
            <person name="Dima B."/>
            <person name="Sanchez-Garcia M."/>
            <person name="Sanchez-Ramirez S."/>
            <person name="Szollosi G.J."/>
            <person name="Szarkandi J.G."/>
            <person name="Papp V."/>
            <person name="Albert L."/>
            <person name="Andreopoulos W."/>
            <person name="Angelini C."/>
            <person name="Antonin V."/>
            <person name="Barry K.W."/>
            <person name="Bougher N.L."/>
            <person name="Buchanan P."/>
            <person name="Buyck B."/>
            <person name="Bense V."/>
            <person name="Catcheside P."/>
            <person name="Chovatia M."/>
            <person name="Cooper J."/>
            <person name="Damon W."/>
            <person name="Desjardin D."/>
            <person name="Finy P."/>
            <person name="Geml J."/>
            <person name="Haridas S."/>
            <person name="Hughes K."/>
            <person name="Justo A."/>
            <person name="Karasinski D."/>
            <person name="Kautmanova I."/>
            <person name="Kiss B."/>
            <person name="Kocsube S."/>
            <person name="Kotiranta H."/>
            <person name="LaButti K.M."/>
            <person name="Lechner B.E."/>
            <person name="Liimatainen K."/>
            <person name="Lipzen A."/>
            <person name="Lukacs Z."/>
            <person name="Mihaltcheva S."/>
            <person name="Morgado L.N."/>
            <person name="Niskanen T."/>
            <person name="Noordeloos M.E."/>
            <person name="Ohm R.A."/>
            <person name="Ortiz-Santana B."/>
            <person name="Ovrebo C."/>
            <person name="Racz N."/>
            <person name="Riley R."/>
            <person name="Savchenko A."/>
            <person name="Shiryaev A."/>
            <person name="Soop K."/>
            <person name="Spirin V."/>
            <person name="Szebenyi C."/>
            <person name="Tomsovsky M."/>
            <person name="Tulloss R.E."/>
            <person name="Uehling J."/>
            <person name="Grigoriev I.V."/>
            <person name="Vagvolgyi C."/>
            <person name="Papp T."/>
            <person name="Martin F.M."/>
            <person name="Miettinen O."/>
            <person name="Hibbett D.S."/>
            <person name="Nagy L.G."/>
        </authorList>
    </citation>
    <scope>NUCLEOTIDE SEQUENCE [LARGE SCALE GENOMIC DNA]</scope>
    <source>
        <strain evidence="2 3">CBS 309.79</strain>
    </source>
</reference>
<evidence type="ECO:0000313" key="3">
    <source>
        <dbReference type="Proteomes" id="UP000305067"/>
    </source>
</evidence>
<evidence type="ECO:0000313" key="2">
    <source>
        <dbReference type="EMBL" id="TFL01876.1"/>
    </source>
</evidence>
<sequence length="414" mass="46652">MDSYSYPDLYKIDDSVWRASSSDDYSHLATSFYSHATRRNPAADSTPSNLAHPRATGGFPTTGNTSRLPDWQPTRPGMAPQNDYPPRLSSQQVTQPSRPRLSEPAPIQGLPVYPHPLQLATSQPAVIQALPALTRTVPEVSMNGDPLRSIQQVADTSRVNKPTAVPLKVPHRAAAVDQVTIPRNASHKELLSLNVAQYVKIYQKAVLLQNQVDLYQKENVQNGDRITAIYNKLHPDQGNSIPPLICRLQPRPSPDYKFYELSEWTDFLDPNLPKLTHAALAHRMYFLLNPDGSHVLTPDFAKKDGAWSREARIIRKEVANNVKALCRVLRVEDPAVVVPENFADWREEWKERVYAMTYPLHGSLAMCKGHWKIQVVVESLELWKGWIKQYSNAPLKVEETEADVDVEETTEVSD</sequence>
<keyword evidence="3" id="KW-1185">Reference proteome</keyword>
<feature type="compositionally biased region" description="Polar residues" evidence="1">
    <location>
        <begin position="88"/>
        <end position="97"/>
    </location>
</feature>
<feature type="region of interest" description="Disordered" evidence="1">
    <location>
        <begin position="36"/>
        <end position="103"/>
    </location>
</feature>
<evidence type="ECO:0000256" key="1">
    <source>
        <dbReference type="SAM" id="MobiDB-lite"/>
    </source>
</evidence>